<dbReference type="Pfam" id="PF21365">
    <property type="entry name" value="Glyco_hydro_31_3rd"/>
    <property type="match status" value="1"/>
</dbReference>
<dbReference type="InterPro" id="IPR048395">
    <property type="entry name" value="Glyco_hydro_31_C"/>
</dbReference>
<evidence type="ECO:0000313" key="8">
    <source>
        <dbReference type="Proteomes" id="UP000279422"/>
    </source>
</evidence>
<evidence type="ECO:0000259" key="6">
    <source>
        <dbReference type="Pfam" id="PF21365"/>
    </source>
</evidence>
<comment type="similarity">
    <text evidence="1 2">Belongs to the glycosyl hydrolase 31 family.</text>
</comment>
<dbReference type="InterPro" id="IPR051816">
    <property type="entry name" value="Glycosyl_Hydrolase_31"/>
</dbReference>
<dbReference type="Gene3D" id="2.60.40.1180">
    <property type="entry name" value="Golgi alpha-mannosidase II"/>
    <property type="match status" value="2"/>
</dbReference>
<evidence type="ECO:0000256" key="2">
    <source>
        <dbReference type="RuleBase" id="RU361185"/>
    </source>
</evidence>
<dbReference type="PANTHER" id="PTHR43863">
    <property type="entry name" value="HYDROLASE, PUTATIVE (AFU_ORTHOLOGUE AFUA_1G03140)-RELATED"/>
    <property type="match status" value="1"/>
</dbReference>
<evidence type="ECO:0000259" key="4">
    <source>
        <dbReference type="Pfam" id="PF13802"/>
    </source>
</evidence>
<evidence type="ECO:0000256" key="1">
    <source>
        <dbReference type="ARBA" id="ARBA00007806"/>
    </source>
</evidence>
<accession>A0A497E2Y2</accession>
<keyword evidence="2" id="KW-0326">Glycosidase</keyword>
<feature type="domain" description="Glycoside hydrolase family 31 N-terminal" evidence="4">
    <location>
        <begin position="50"/>
        <end position="134"/>
    </location>
</feature>
<evidence type="ECO:0000259" key="5">
    <source>
        <dbReference type="Pfam" id="PF17137"/>
    </source>
</evidence>
<proteinExistence type="inferred from homology"/>
<feature type="domain" description="Glycoside hydrolase family 31 TIM barrel" evidence="3">
    <location>
        <begin position="205"/>
        <end position="504"/>
    </location>
</feature>
<dbReference type="GO" id="GO:0004553">
    <property type="term" value="F:hydrolase activity, hydrolyzing O-glycosyl compounds"/>
    <property type="evidence" value="ECO:0007669"/>
    <property type="project" value="InterPro"/>
</dbReference>
<dbReference type="EMBL" id="QMPZ01000090">
    <property type="protein sequence ID" value="RLE08561.1"/>
    <property type="molecule type" value="Genomic_DNA"/>
</dbReference>
<dbReference type="InterPro" id="IPR033403">
    <property type="entry name" value="DUF5110"/>
</dbReference>
<evidence type="ECO:0000259" key="3">
    <source>
        <dbReference type="Pfam" id="PF01055"/>
    </source>
</evidence>
<feature type="domain" description="DUF5110" evidence="5">
    <location>
        <begin position="615"/>
        <end position="673"/>
    </location>
</feature>
<dbReference type="InterPro" id="IPR013780">
    <property type="entry name" value="Glyco_hydro_b"/>
</dbReference>
<dbReference type="InterPro" id="IPR017853">
    <property type="entry name" value="GH"/>
</dbReference>
<dbReference type="Proteomes" id="UP000279422">
    <property type="component" value="Unassembled WGS sequence"/>
</dbReference>
<dbReference type="SUPFAM" id="SSF51011">
    <property type="entry name" value="Glycosyl hydrolase domain"/>
    <property type="match status" value="1"/>
</dbReference>
<feature type="domain" description="Glycosyl hydrolase family 31 C-terminal" evidence="6">
    <location>
        <begin position="512"/>
        <end position="598"/>
    </location>
</feature>
<dbReference type="CDD" id="cd06592">
    <property type="entry name" value="GH31_NET37"/>
    <property type="match status" value="1"/>
</dbReference>
<dbReference type="PANTHER" id="PTHR43863:SF2">
    <property type="entry name" value="MALTASE-GLUCOAMYLASE"/>
    <property type="match status" value="1"/>
</dbReference>
<dbReference type="InterPro" id="IPR011013">
    <property type="entry name" value="Gal_mutarotase_sf_dom"/>
</dbReference>
<gene>
    <name evidence="7" type="ORF">DRJ00_06075</name>
</gene>
<dbReference type="GO" id="GO:0005975">
    <property type="term" value="P:carbohydrate metabolic process"/>
    <property type="evidence" value="ECO:0007669"/>
    <property type="project" value="InterPro"/>
</dbReference>
<keyword evidence="2" id="KW-0378">Hydrolase</keyword>
<dbReference type="InterPro" id="IPR025887">
    <property type="entry name" value="Glyco_hydro_31_N_dom"/>
</dbReference>
<dbReference type="GO" id="GO:0030246">
    <property type="term" value="F:carbohydrate binding"/>
    <property type="evidence" value="ECO:0007669"/>
    <property type="project" value="InterPro"/>
</dbReference>
<dbReference type="SUPFAM" id="SSF51445">
    <property type="entry name" value="(Trans)glycosidases"/>
    <property type="match status" value="1"/>
</dbReference>
<dbReference type="Pfam" id="PF13802">
    <property type="entry name" value="Gal_mutarotas_2"/>
    <property type="match status" value="1"/>
</dbReference>
<dbReference type="AlphaFoldDB" id="A0A497E2Y2"/>
<dbReference type="InterPro" id="IPR000322">
    <property type="entry name" value="Glyco_hydro_31_TIM"/>
</dbReference>
<protein>
    <submittedName>
        <fullName evidence="7">ABC transporter substrate-binding protein</fullName>
    </submittedName>
</protein>
<dbReference type="Pfam" id="PF17137">
    <property type="entry name" value="DUF5110"/>
    <property type="match status" value="1"/>
</dbReference>
<organism evidence="7 8">
    <name type="scientific">Aerophobetes bacterium</name>
    <dbReference type="NCBI Taxonomy" id="2030807"/>
    <lineage>
        <taxon>Bacteria</taxon>
        <taxon>Candidatus Aerophobota</taxon>
    </lineage>
</organism>
<name>A0A497E2Y2_UNCAE</name>
<evidence type="ECO:0000313" key="7">
    <source>
        <dbReference type="EMBL" id="RLE08561.1"/>
    </source>
</evidence>
<comment type="caution">
    <text evidence="7">The sequence shown here is derived from an EMBL/GenBank/DDBJ whole genome shotgun (WGS) entry which is preliminary data.</text>
</comment>
<sequence>MSTRQTKILNWSKKAPGIWSSIIGSPEAFTPFSAINVKPALQALKKRENTPFPFNPDSIKVDIISSRIIIRLPLKEDEKIFGFGLQFMRINHRGRTRYLRVNSDPKIDTGETHAPVPFYVSSRNYGVLINTSRIVTIYCGSCVRKDSKYSSIIRDRNTDPLWMATPISDSVEIMIPGNGVEIFIFSGNTVLDVVERYNLYCGGGALPPRWGLGFWYRMPTNFNAEQIIREAEELRKRDFPCDVIGLEPGWHSKSYPTSYEWSKERFPQPAEFIDKLRSKGFRVNLWENPYVSPSSKIYPKLKPLSGSHTVWGGIVPDYSLPEAREILKAQHTREHISLGVSGYKLDECDGSELTDNSWIFPAHATFPSGHDGEQMRQVYGLILQKMITDIFHERNIRTYGLVRASTAGASSLPYVLYSDLYDHRQFVRALCNSSFSGLLWTPEVREAKSSEEWVRRIQVACFSPLAMLNAWSSQMKPWSFPEVEPIVRKYIKLRMQLIPYFYSAFARYHFDGTPPFRAMALEDDLSKTDAAEIDDQYMAGDSILVAPLFGSERAREVFLPEGIWYDFETGERFRGGQVIQVSAGLEKIPLFVRNGGIIPMMPALSHVPQTGEPVPLEIRHYGTVSGNFKLFDDDGESYAYEKGFYRWRILEVKVLPDGKKQGSISKVEDGWNSSYGRITWKFIE</sequence>
<dbReference type="Gene3D" id="2.60.40.1760">
    <property type="entry name" value="glycosyl hydrolase (family 31)"/>
    <property type="match status" value="1"/>
</dbReference>
<dbReference type="Gene3D" id="3.20.20.80">
    <property type="entry name" value="Glycosidases"/>
    <property type="match status" value="1"/>
</dbReference>
<dbReference type="CDD" id="cd14752">
    <property type="entry name" value="GH31_N"/>
    <property type="match status" value="1"/>
</dbReference>
<dbReference type="SUPFAM" id="SSF74650">
    <property type="entry name" value="Galactose mutarotase-like"/>
    <property type="match status" value="1"/>
</dbReference>
<dbReference type="Pfam" id="PF01055">
    <property type="entry name" value="Glyco_hydro_31_2nd"/>
    <property type="match status" value="1"/>
</dbReference>
<reference evidence="7 8" key="1">
    <citation type="submission" date="2018-06" db="EMBL/GenBank/DDBJ databases">
        <title>Extensive metabolic versatility and redundancy in microbially diverse, dynamic hydrothermal sediments.</title>
        <authorList>
            <person name="Dombrowski N."/>
            <person name="Teske A."/>
            <person name="Baker B.J."/>
        </authorList>
    </citation>
    <scope>NUCLEOTIDE SEQUENCE [LARGE SCALE GENOMIC DNA]</scope>
    <source>
        <strain evidence="7">B47_G16</strain>
    </source>
</reference>